<dbReference type="Proteomes" id="UP000270094">
    <property type="component" value="Unassembled WGS sequence"/>
</dbReference>
<dbReference type="AlphaFoldDB" id="A0A3P7L1C9"/>
<gene>
    <name evidence="1" type="ORF">SVUK_LOCUS8056</name>
</gene>
<dbReference type="GO" id="GO:0016024">
    <property type="term" value="P:CDP-diacylglycerol biosynthetic process"/>
    <property type="evidence" value="ECO:0007669"/>
    <property type="project" value="UniProtKB-UniPathway"/>
</dbReference>
<dbReference type="Pfam" id="PF09139">
    <property type="entry name" value="Tam41_Mmp37"/>
    <property type="match status" value="1"/>
</dbReference>
<accession>A0A3P7L1C9</accession>
<evidence type="ECO:0000313" key="1">
    <source>
        <dbReference type="EMBL" id="VDM73058.1"/>
    </source>
</evidence>
<name>A0A3P7L1C9_STRVU</name>
<dbReference type="GO" id="GO:0004605">
    <property type="term" value="F:phosphatidate cytidylyltransferase activity"/>
    <property type="evidence" value="ECO:0007669"/>
    <property type="project" value="InterPro"/>
</dbReference>
<reference evidence="1 2" key="1">
    <citation type="submission" date="2018-11" db="EMBL/GenBank/DDBJ databases">
        <authorList>
            <consortium name="Pathogen Informatics"/>
        </authorList>
    </citation>
    <scope>NUCLEOTIDE SEQUENCE [LARGE SCALE GENOMIC DNA]</scope>
</reference>
<protein>
    <submittedName>
        <fullName evidence="1">Uncharacterized protein</fullName>
    </submittedName>
</protein>
<keyword evidence="2" id="KW-1185">Reference proteome</keyword>
<evidence type="ECO:0000313" key="2">
    <source>
        <dbReference type="Proteomes" id="UP000270094"/>
    </source>
</evidence>
<proteinExistence type="predicted"/>
<dbReference type="GO" id="GO:0032049">
    <property type="term" value="P:cardiolipin biosynthetic process"/>
    <property type="evidence" value="ECO:0007669"/>
    <property type="project" value="InterPro"/>
</dbReference>
<dbReference type="EMBL" id="UYYB01028642">
    <property type="protein sequence ID" value="VDM73058.1"/>
    <property type="molecule type" value="Genomic_DNA"/>
</dbReference>
<organism evidence="1 2">
    <name type="scientific">Strongylus vulgaris</name>
    <name type="common">Blood worm</name>
    <dbReference type="NCBI Taxonomy" id="40348"/>
    <lineage>
        <taxon>Eukaryota</taxon>
        <taxon>Metazoa</taxon>
        <taxon>Ecdysozoa</taxon>
        <taxon>Nematoda</taxon>
        <taxon>Chromadorea</taxon>
        <taxon>Rhabditida</taxon>
        <taxon>Rhabditina</taxon>
        <taxon>Rhabditomorpha</taxon>
        <taxon>Strongyloidea</taxon>
        <taxon>Strongylidae</taxon>
        <taxon>Strongylus</taxon>
    </lineage>
</organism>
<dbReference type="OrthoDB" id="5851383at2759"/>
<feature type="non-terminal residue" evidence="1">
    <location>
        <position position="57"/>
    </location>
</feature>
<dbReference type="UniPathway" id="UPA00557">
    <property type="reaction ID" value="UER00614"/>
</dbReference>
<sequence length="57" mass="6434">MFVGEDKEKVTKIVRGSMQELAEVYDPILSDDPRIVMQNGKILQDGSTAAIYHRLNL</sequence>
<dbReference type="InterPro" id="IPR015222">
    <property type="entry name" value="Tam41"/>
</dbReference>